<keyword evidence="3" id="KW-0597">Phosphoprotein</keyword>
<dbReference type="PROSITE" id="PS00107">
    <property type="entry name" value="PROTEIN_KINASE_ATP"/>
    <property type="match status" value="1"/>
</dbReference>
<dbReference type="InterPro" id="IPR008271">
    <property type="entry name" value="Ser/Thr_kinase_AS"/>
</dbReference>
<dbReference type="InterPro" id="IPR017441">
    <property type="entry name" value="Protein_kinase_ATP_BS"/>
</dbReference>
<dbReference type="InterPro" id="IPR011009">
    <property type="entry name" value="Kinase-like_dom_sf"/>
</dbReference>
<dbReference type="SMART" id="SM00133">
    <property type="entry name" value="S_TK_X"/>
    <property type="match status" value="1"/>
</dbReference>
<evidence type="ECO:0000313" key="17">
    <source>
        <dbReference type="Proteomes" id="UP001604277"/>
    </source>
</evidence>
<evidence type="ECO:0000256" key="1">
    <source>
        <dbReference type="ARBA" id="ARBA00012513"/>
    </source>
</evidence>
<feature type="binding site" evidence="10">
    <location>
        <position position="159"/>
    </location>
    <ligand>
        <name>ATP</name>
        <dbReference type="ChEBI" id="CHEBI:30616"/>
    </ligand>
</feature>
<dbReference type="InterPro" id="IPR000719">
    <property type="entry name" value="Prot_kinase_dom"/>
</dbReference>
<organism evidence="15 17">
    <name type="scientific">Forsythia ovata</name>
    <dbReference type="NCBI Taxonomy" id="205694"/>
    <lineage>
        <taxon>Eukaryota</taxon>
        <taxon>Viridiplantae</taxon>
        <taxon>Streptophyta</taxon>
        <taxon>Embryophyta</taxon>
        <taxon>Tracheophyta</taxon>
        <taxon>Spermatophyta</taxon>
        <taxon>Magnoliopsida</taxon>
        <taxon>eudicotyledons</taxon>
        <taxon>Gunneridae</taxon>
        <taxon>Pentapetalae</taxon>
        <taxon>asterids</taxon>
        <taxon>lamiids</taxon>
        <taxon>Lamiales</taxon>
        <taxon>Oleaceae</taxon>
        <taxon>Forsythieae</taxon>
        <taxon>Forsythia</taxon>
    </lineage>
</organism>
<dbReference type="EMBL" id="JBFOLJ010000009">
    <property type="protein sequence ID" value="KAL2508666.1"/>
    <property type="molecule type" value="Genomic_DNA"/>
</dbReference>
<keyword evidence="5 10" id="KW-0547">Nucleotide-binding</keyword>
<keyword evidence="7 10" id="KW-0067">ATP-binding</keyword>
<proteinExistence type="inferred from homology"/>
<dbReference type="FunFam" id="3.30.200.20:FF:000102">
    <property type="entry name" value="Non-specific serine/threonine protein kinase"/>
    <property type="match status" value="1"/>
</dbReference>
<dbReference type="CDD" id="cd21742">
    <property type="entry name" value="MobB_NDR_LATS-like"/>
    <property type="match status" value="1"/>
</dbReference>
<reference evidence="15" key="1">
    <citation type="submission" date="2024-07" db="EMBL/GenBank/DDBJ databases">
        <title>Two chromosome-level genome assemblies of Korean endemic species Abeliophyllum distichum and Forsythia ovata (Oleaceae).</title>
        <authorList>
            <person name="Mun J.H."/>
        </authorList>
    </citation>
    <scope>NUCLEOTIDE SEQUENCE</scope>
    <source>
        <strain evidence="15">KNKB202402200001</strain>
        <tissue evidence="15">Leaf</tissue>
    </source>
</reference>
<feature type="compositionally biased region" description="Basic residues" evidence="12">
    <location>
        <begin position="1"/>
        <end position="13"/>
    </location>
</feature>
<evidence type="ECO:0000256" key="4">
    <source>
        <dbReference type="ARBA" id="ARBA00022679"/>
    </source>
</evidence>
<keyword evidence="17" id="KW-1185">Reference proteome</keyword>
<dbReference type="AlphaFoldDB" id="A0ABD1T7G3"/>
<keyword evidence="6 15" id="KW-0418">Kinase</keyword>
<dbReference type="InterPro" id="IPR059233">
    <property type="entry name" value="MobB_NdrA/B/Cbk1"/>
</dbReference>
<dbReference type="FunFam" id="1.10.510.10:FF:000024">
    <property type="entry name" value="Probable serine/threonine-protein kinase cot-1"/>
    <property type="match status" value="1"/>
</dbReference>
<evidence type="ECO:0000256" key="6">
    <source>
        <dbReference type="ARBA" id="ARBA00022777"/>
    </source>
</evidence>
<dbReference type="EMBL" id="JBFOLJ010000009">
    <property type="protein sequence ID" value="KAL2508776.1"/>
    <property type="molecule type" value="Genomic_DNA"/>
</dbReference>
<dbReference type="PROSITE" id="PS50011">
    <property type="entry name" value="PROTEIN_KINASE_DOM"/>
    <property type="match status" value="1"/>
</dbReference>
<dbReference type="PROSITE" id="PS51285">
    <property type="entry name" value="AGC_KINASE_CTER"/>
    <property type="match status" value="1"/>
</dbReference>
<dbReference type="InterPro" id="IPR017892">
    <property type="entry name" value="Pkinase_C"/>
</dbReference>
<dbReference type="PANTHER" id="PTHR24356:SF184">
    <property type="entry name" value="SERINE_THREONINE-PROTEIN KINASE TRICORNERED"/>
    <property type="match status" value="1"/>
</dbReference>
<dbReference type="InterPro" id="IPR050236">
    <property type="entry name" value="Ser_Thr_kinase_AGC"/>
</dbReference>
<dbReference type="PANTHER" id="PTHR24356">
    <property type="entry name" value="SERINE/THREONINE-PROTEIN KINASE"/>
    <property type="match status" value="1"/>
</dbReference>
<feature type="domain" description="AGC-kinase C-terminal" evidence="14">
    <location>
        <begin position="363"/>
        <end position="435"/>
    </location>
</feature>
<evidence type="ECO:0000256" key="11">
    <source>
        <dbReference type="RuleBase" id="RU000304"/>
    </source>
</evidence>
<evidence type="ECO:0000259" key="14">
    <source>
        <dbReference type="PROSITE" id="PS51285"/>
    </source>
</evidence>
<dbReference type="SMART" id="SM00220">
    <property type="entry name" value="S_TKc"/>
    <property type="match status" value="1"/>
</dbReference>
<feature type="region of interest" description="Disordered" evidence="12">
    <location>
        <begin position="1"/>
        <end position="53"/>
    </location>
</feature>
<evidence type="ECO:0000259" key="13">
    <source>
        <dbReference type="PROSITE" id="PS50011"/>
    </source>
</evidence>
<feature type="domain" description="Protein kinase" evidence="13">
    <location>
        <begin position="120"/>
        <end position="445"/>
    </location>
</feature>
<accession>A0ABD1T7G3</accession>
<dbReference type="EC" id="2.7.11.1" evidence="1"/>
<dbReference type="Pfam" id="PF00069">
    <property type="entry name" value="Pkinase"/>
    <property type="match status" value="1"/>
</dbReference>
<evidence type="ECO:0000256" key="2">
    <source>
        <dbReference type="ARBA" id="ARBA00022527"/>
    </source>
</evidence>
<evidence type="ECO:0000256" key="9">
    <source>
        <dbReference type="ARBA" id="ARBA00048679"/>
    </source>
</evidence>
<dbReference type="GO" id="GO:0015630">
    <property type="term" value="C:microtubule cytoskeleton"/>
    <property type="evidence" value="ECO:0007669"/>
    <property type="project" value="UniProtKB-ARBA"/>
</dbReference>
<evidence type="ECO:0000256" key="5">
    <source>
        <dbReference type="ARBA" id="ARBA00022741"/>
    </source>
</evidence>
<dbReference type="InterPro" id="IPR000961">
    <property type="entry name" value="AGC-kinase_C"/>
</dbReference>
<evidence type="ECO:0000256" key="12">
    <source>
        <dbReference type="SAM" id="MobiDB-lite"/>
    </source>
</evidence>
<reference evidence="17" key="2">
    <citation type="submission" date="2024-07" db="EMBL/GenBank/DDBJ databases">
        <title>Two chromosome-level genome assemblies of Korean endemic species Abeliophyllum distichum and Forsythia ovata (Oleaceae).</title>
        <authorList>
            <person name="Jang H."/>
        </authorList>
    </citation>
    <scope>NUCLEOTIDE SEQUENCE [LARGE SCALE GENOMIC DNA]</scope>
</reference>
<dbReference type="Proteomes" id="UP001604277">
    <property type="component" value="Unassembled WGS sequence"/>
</dbReference>
<evidence type="ECO:0000256" key="7">
    <source>
        <dbReference type="ARBA" id="ARBA00022840"/>
    </source>
</evidence>
<evidence type="ECO:0000313" key="15">
    <source>
        <dbReference type="EMBL" id="KAL2508666.1"/>
    </source>
</evidence>
<keyword evidence="2 11" id="KW-0723">Serine/threonine-protein kinase</keyword>
<dbReference type="GO" id="GO:0005524">
    <property type="term" value="F:ATP binding"/>
    <property type="evidence" value="ECO:0007669"/>
    <property type="project" value="UniProtKB-UniRule"/>
</dbReference>
<comment type="caution">
    <text evidence="15">The sequence shown here is derived from an EMBL/GenBank/DDBJ whole genome shotgun (WGS) entry which is preliminary data.</text>
</comment>
<comment type="catalytic activity">
    <reaction evidence="8">
        <text>L-threonyl-[protein] + ATP = O-phospho-L-threonyl-[protein] + ADP + H(+)</text>
        <dbReference type="Rhea" id="RHEA:46608"/>
        <dbReference type="Rhea" id="RHEA-COMP:11060"/>
        <dbReference type="Rhea" id="RHEA-COMP:11605"/>
        <dbReference type="ChEBI" id="CHEBI:15378"/>
        <dbReference type="ChEBI" id="CHEBI:30013"/>
        <dbReference type="ChEBI" id="CHEBI:30616"/>
        <dbReference type="ChEBI" id="CHEBI:61977"/>
        <dbReference type="ChEBI" id="CHEBI:456216"/>
        <dbReference type="EC" id="2.7.11.1"/>
    </reaction>
</comment>
<dbReference type="Gene3D" id="3.30.200.20">
    <property type="entry name" value="Phosphorylase Kinase, domain 1"/>
    <property type="match status" value="2"/>
</dbReference>
<comment type="similarity">
    <text evidence="11">Belongs to the protein kinase superfamily.</text>
</comment>
<dbReference type="Pfam" id="PF00433">
    <property type="entry name" value="Pkinase_C"/>
    <property type="match status" value="1"/>
</dbReference>
<evidence type="ECO:0000256" key="3">
    <source>
        <dbReference type="ARBA" id="ARBA00022553"/>
    </source>
</evidence>
<sequence>METARRWFKKLRSKEKPKPPSKKKEPISNGKEGSKMPVNEEAPSNATKQKVEAAKQYIEKHYKEQMRSLQERKERRYTLEKKLADAEVSEEEQNNILKYLEKKETEYMRLQRHKMGADDFEPLTMIGKGAFGEVSLSLSPHFHVRVCREKSTGHVYAMKKLKKSEMLRRGQVEHVKAERNLLAEVDSSCIVKLYCSFQDEEYLYLIMEYLPGGDMMTLLMRKDILTEEEARFYIGETVLAIESIHKHNYIHRDIKPDNLLLDRNGHMKLSDFGLCKPLDCSNIQEKDFSVGNNYSGTLQSDGRPAAPKRTQQEQLQHWQRNRRMLAYSTVGTPDYIAPEVLLKKGYGMECDWFVFVHAHPWFKGIDWDKLYQMKAAFIPEVNDELDTQNFEKFEESDNQNPITAKSGPWRKMLSSKDVNFMGYTYKNFEIVNDHEVPGIGKLHFL</sequence>
<dbReference type="PROSITE" id="PS00108">
    <property type="entry name" value="PROTEIN_KINASE_ST"/>
    <property type="match status" value="1"/>
</dbReference>
<protein>
    <recommendedName>
        <fullName evidence="1">non-specific serine/threonine protein kinase</fullName>
        <ecNumber evidence="1">2.7.11.1</ecNumber>
    </recommendedName>
</protein>
<comment type="catalytic activity">
    <reaction evidence="9">
        <text>L-seryl-[protein] + ATP = O-phospho-L-seryl-[protein] + ADP + H(+)</text>
        <dbReference type="Rhea" id="RHEA:17989"/>
        <dbReference type="Rhea" id="RHEA-COMP:9863"/>
        <dbReference type="Rhea" id="RHEA-COMP:11604"/>
        <dbReference type="ChEBI" id="CHEBI:15378"/>
        <dbReference type="ChEBI" id="CHEBI:29999"/>
        <dbReference type="ChEBI" id="CHEBI:30616"/>
        <dbReference type="ChEBI" id="CHEBI:83421"/>
        <dbReference type="ChEBI" id="CHEBI:456216"/>
        <dbReference type="EC" id="2.7.11.1"/>
    </reaction>
</comment>
<evidence type="ECO:0000313" key="16">
    <source>
        <dbReference type="EMBL" id="KAL2508776.1"/>
    </source>
</evidence>
<dbReference type="Gene3D" id="1.10.510.10">
    <property type="entry name" value="Transferase(Phosphotransferase) domain 1"/>
    <property type="match status" value="3"/>
</dbReference>
<keyword evidence="4" id="KW-0808">Transferase</keyword>
<dbReference type="SUPFAM" id="SSF56112">
    <property type="entry name" value="Protein kinase-like (PK-like)"/>
    <property type="match status" value="1"/>
</dbReference>
<gene>
    <name evidence="15" type="ORF">Fot_32313</name>
    <name evidence="16" type="ORF">Fot_32423</name>
</gene>
<name>A0ABD1T7G3_9LAMI</name>
<evidence type="ECO:0000256" key="8">
    <source>
        <dbReference type="ARBA" id="ARBA00047899"/>
    </source>
</evidence>
<feature type="compositionally biased region" description="Basic and acidic residues" evidence="12">
    <location>
        <begin position="14"/>
        <end position="26"/>
    </location>
</feature>
<evidence type="ECO:0000256" key="10">
    <source>
        <dbReference type="PROSITE-ProRule" id="PRU10141"/>
    </source>
</evidence>
<dbReference type="GO" id="GO:0004674">
    <property type="term" value="F:protein serine/threonine kinase activity"/>
    <property type="evidence" value="ECO:0007669"/>
    <property type="project" value="UniProtKB-KW"/>
</dbReference>
<dbReference type="GO" id="GO:0007010">
    <property type="term" value="P:cytoskeleton organization"/>
    <property type="evidence" value="ECO:0007669"/>
    <property type="project" value="UniProtKB-ARBA"/>
</dbReference>